<dbReference type="Proteomes" id="UP000314294">
    <property type="component" value="Unassembled WGS sequence"/>
</dbReference>
<accession>A0A4Z2FAP2</accession>
<evidence type="ECO:0000313" key="2">
    <source>
        <dbReference type="Proteomes" id="UP000314294"/>
    </source>
</evidence>
<proteinExistence type="predicted"/>
<dbReference type="EMBL" id="SRLO01001423">
    <property type="protein sequence ID" value="TNN37951.1"/>
    <property type="molecule type" value="Genomic_DNA"/>
</dbReference>
<keyword evidence="2" id="KW-1185">Reference proteome</keyword>
<evidence type="ECO:0000313" key="1">
    <source>
        <dbReference type="EMBL" id="TNN37951.1"/>
    </source>
</evidence>
<comment type="caution">
    <text evidence="1">The sequence shown here is derived from an EMBL/GenBank/DDBJ whole genome shotgun (WGS) entry which is preliminary data.</text>
</comment>
<name>A0A4Z2FAP2_9TELE</name>
<reference evidence="1 2" key="1">
    <citation type="submission" date="2019-03" db="EMBL/GenBank/DDBJ databases">
        <title>First draft genome of Liparis tanakae, snailfish: a comprehensive survey of snailfish specific genes.</title>
        <authorList>
            <person name="Kim W."/>
            <person name="Song I."/>
            <person name="Jeong J.-H."/>
            <person name="Kim D."/>
            <person name="Kim S."/>
            <person name="Ryu S."/>
            <person name="Song J.Y."/>
            <person name="Lee S.K."/>
        </authorList>
    </citation>
    <scope>NUCLEOTIDE SEQUENCE [LARGE SCALE GENOMIC DNA]</scope>
    <source>
        <tissue evidence="1">Muscle</tissue>
    </source>
</reference>
<gene>
    <name evidence="1" type="ORF">EYF80_051880</name>
</gene>
<dbReference type="AlphaFoldDB" id="A0A4Z2FAP2"/>
<sequence>MNATFLAPPPAEPAVHAEGQFDPRCVKKWAELQCVERSSSQSRDDCAATMGSLHNWCVSNWSLHLVAPLGCST</sequence>
<protein>
    <submittedName>
        <fullName evidence="1">Uncharacterized protein</fullName>
    </submittedName>
</protein>
<organism evidence="1 2">
    <name type="scientific">Liparis tanakae</name>
    <name type="common">Tanaka's snailfish</name>
    <dbReference type="NCBI Taxonomy" id="230148"/>
    <lineage>
        <taxon>Eukaryota</taxon>
        <taxon>Metazoa</taxon>
        <taxon>Chordata</taxon>
        <taxon>Craniata</taxon>
        <taxon>Vertebrata</taxon>
        <taxon>Euteleostomi</taxon>
        <taxon>Actinopterygii</taxon>
        <taxon>Neopterygii</taxon>
        <taxon>Teleostei</taxon>
        <taxon>Neoteleostei</taxon>
        <taxon>Acanthomorphata</taxon>
        <taxon>Eupercaria</taxon>
        <taxon>Perciformes</taxon>
        <taxon>Cottioidei</taxon>
        <taxon>Cottales</taxon>
        <taxon>Liparidae</taxon>
        <taxon>Liparis</taxon>
    </lineage>
</organism>